<keyword evidence="4" id="KW-1185">Reference proteome</keyword>
<dbReference type="Proteomes" id="UP001597055">
    <property type="component" value="Unassembled WGS sequence"/>
</dbReference>
<dbReference type="SUPFAM" id="SSF56349">
    <property type="entry name" value="DNA breaking-rejoining enzymes"/>
    <property type="match status" value="1"/>
</dbReference>
<evidence type="ECO:0000256" key="2">
    <source>
        <dbReference type="SAM" id="MobiDB-lite"/>
    </source>
</evidence>
<dbReference type="EMBL" id="JBHTII010000001">
    <property type="protein sequence ID" value="MFD0790337.1"/>
    <property type="molecule type" value="Genomic_DNA"/>
</dbReference>
<evidence type="ECO:0000313" key="3">
    <source>
        <dbReference type="EMBL" id="MFD0790337.1"/>
    </source>
</evidence>
<organism evidence="3 4">
    <name type="scientific">Microbacterium insulae</name>
    <dbReference type="NCBI Taxonomy" id="483014"/>
    <lineage>
        <taxon>Bacteria</taxon>
        <taxon>Bacillati</taxon>
        <taxon>Actinomycetota</taxon>
        <taxon>Actinomycetes</taxon>
        <taxon>Micrococcales</taxon>
        <taxon>Microbacteriaceae</taxon>
        <taxon>Microbacterium</taxon>
    </lineage>
</organism>
<reference evidence="4" key="1">
    <citation type="journal article" date="2019" name="Int. J. Syst. Evol. Microbiol.">
        <title>The Global Catalogue of Microorganisms (GCM) 10K type strain sequencing project: providing services to taxonomists for standard genome sequencing and annotation.</title>
        <authorList>
            <consortium name="The Broad Institute Genomics Platform"/>
            <consortium name="The Broad Institute Genome Sequencing Center for Infectious Disease"/>
            <person name="Wu L."/>
            <person name="Ma J."/>
        </authorList>
    </citation>
    <scope>NUCLEOTIDE SEQUENCE [LARGE SCALE GENOMIC DNA]</scope>
    <source>
        <strain evidence="4">CCUG 54523</strain>
    </source>
</reference>
<feature type="region of interest" description="Disordered" evidence="2">
    <location>
        <begin position="48"/>
        <end position="71"/>
    </location>
</feature>
<dbReference type="InterPro" id="IPR011010">
    <property type="entry name" value="DNA_brk_join_enz"/>
</dbReference>
<gene>
    <name evidence="3" type="ORF">ACFQ0P_08005</name>
</gene>
<evidence type="ECO:0008006" key="5">
    <source>
        <dbReference type="Google" id="ProtNLM"/>
    </source>
</evidence>
<dbReference type="Gene3D" id="1.10.443.10">
    <property type="entry name" value="Intergrase catalytic core"/>
    <property type="match status" value="1"/>
</dbReference>
<protein>
    <recommendedName>
        <fullName evidence="5">Tyr recombinase domain-containing protein</fullName>
    </recommendedName>
</protein>
<dbReference type="InterPro" id="IPR013762">
    <property type="entry name" value="Integrase-like_cat_sf"/>
</dbReference>
<keyword evidence="1" id="KW-0233">DNA recombination</keyword>
<name>A0ABW3AH48_9MICO</name>
<dbReference type="RefSeq" id="WP_378771849.1">
    <property type="nucleotide sequence ID" value="NZ_JBHTII010000001.1"/>
</dbReference>
<sequence>MTIPDLRHTAASLSVQSRAHVKTIQRMLGHTSARMTLDVIAKAKSARIEDTQQRLSGVSLHDRNLDPPTQP</sequence>
<evidence type="ECO:0000256" key="1">
    <source>
        <dbReference type="ARBA" id="ARBA00023172"/>
    </source>
</evidence>
<proteinExistence type="predicted"/>
<accession>A0ABW3AH48</accession>
<comment type="caution">
    <text evidence="3">The sequence shown here is derived from an EMBL/GenBank/DDBJ whole genome shotgun (WGS) entry which is preliminary data.</text>
</comment>
<evidence type="ECO:0000313" key="4">
    <source>
        <dbReference type="Proteomes" id="UP001597055"/>
    </source>
</evidence>